<dbReference type="InterPro" id="IPR051783">
    <property type="entry name" value="NAD(P)-dependent_oxidoreduct"/>
</dbReference>
<accession>A0ABV9U0P4</accession>
<dbReference type="InterPro" id="IPR036291">
    <property type="entry name" value="NAD(P)-bd_dom_sf"/>
</dbReference>
<dbReference type="Proteomes" id="UP001595872">
    <property type="component" value="Unassembled WGS sequence"/>
</dbReference>
<organism evidence="2 3">
    <name type="scientific">Actinomadura gamaensis</name>
    <dbReference type="NCBI Taxonomy" id="1763541"/>
    <lineage>
        <taxon>Bacteria</taxon>
        <taxon>Bacillati</taxon>
        <taxon>Actinomycetota</taxon>
        <taxon>Actinomycetes</taxon>
        <taxon>Streptosporangiales</taxon>
        <taxon>Thermomonosporaceae</taxon>
        <taxon>Actinomadura</taxon>
    </lineage>
</organism>
<dbReference type="PANTHER" id="PTHR48079">
    <property type="entry name" value="PROTEIN YEEZ"/>
    <property type="match status" value="1"/>
</dbReference>
<dbReference type="Gene3D" id="3.40.50.720">
    <property type="entry name" value="NAD(P)-binding Rossmann-like Domain"/>
    <property type="match status" value="1"/>
</dbReference>
<reference evidence="3" key="1">
    <citation type="journal article" date="2019" name="Int. J. Syst. Evol. Microbiol.">
        <title>The Global Catalogue of Microorganisms (GCM) 10K type strain sequencing project: providing services to taxonomists for standard genome sequencing and annotation.</title>
        <authorList>
            <consortium name="The Broad Institute Genomics Platform"/>
            <consortium name="The Broad Institute Genome Sequencing Center for Infectious Disease"/>
            <person name="Wu L."/>
            <person name="Ma J."/>
        </authorList>
    </citation>
    <scope>NUCLEOTIDE SEQUENCE [LARGE SCALE GENOMIC DNA]</scope>
    <source>
        <strain evidence="3">KLKA75</strain>
    </source>
</reference>
<dbReference type="RefSeq" id="WP_378256373.1">
    <property type="nucleotide sequence ID" value="NZ_JBHSIT010000004.1"/>
</dbReference>
<dbReference type="EMBL" id="JBHSIT010000004">
    <property type="protein sequence ID" value="MFC4909135.1"/>
    <property type="molecule type" value="Genomic_DNA"/>
</dbReference>
<dbReference type="SUPFAM" id="SSF51735">
    <property type="entry name" value="NAD(P)-binding Rossmann-fold domains"/>
    <property type="match status" value="1"/>
</dbReference>
<name>A0ABV9U0P4_9ACTN</name>
<dbReference type="PANTHER" id="PTHR48079:SF6">
    <property type="entry name" value="NAD(P)-BINDING DOMAIN-CONTAINING PROTEIN-RELATED"/>
    <property type="match status" value="1"/>
</dbReference>
<feature type="domain" description="NAD-dependent epimerase/dehydratase" evidence="1">
    <location>
        <begin position="3"/>
        <end position="228"/>
    </location>
</feature>
<comment type="caution">
    <text evidence="2">The sequence shown here is derived from an EMBL/GenBank/DDBJ whole genome shotgun (WGS) entry which is preliminary data.</text>
</comment>
<evidence type="ECO:0000313" key="2">
    <source>
        <dbReference type="EMBL" id="MFC4909135.1"/>
    </source>
</evidence>
<dbReference type="Pfam" id="PF01370">
    <property type="entry name" value="Epimerase"/>
    <property type="match status" value="1"/>
</dbReference>
<proteinExistence type="predicted"/>
<sequence>MRVLVAGATGVIGRRLVPLLKEAGHEPVALTRNPGAVRERLGVETVEADALVREDVLKGVRDAAPDAVVNLLTAIPAKLDVSRLAEEFVLTNRLRTQGTRNLLDAAPGARHIAESVAFVYQPGDGLADEDAPTWYDGTPDQFVTTLEAALDLERQLTEAGGLALRFGHLYGPGSGYAADGATTAAIRAGQFPLIGGGNGYFSFIHSADAAAAVVAGLDRDVSGVLNIADDHPTQAREWIPEVARMLGALEPPVVSEEQALPVAGEWGVAFLNRLRGVDNARARASLDWRPRYASWRDGFEVELSKDE</sequence>
<dbReference type="InterPro" id="IPR001509">
    <property type="entry name" value="Epimerase_deHydtase"/>
</dbReference>
<keyword evidence="3" id="KW-1185">Reference proteome</keyword>
<gene>
    <name evidence="2" type="ORF">ACFPCY_17570</name>
</gene>
<evidence type="ECO:0000313" key="3">
    <source>
        <dbReference type="Proteomes" id="UP001595872"/>
    </source>
</evidence>
<evidence type="ECO:0000259" key="1">
    <source>
        <dbReference type="Pfam" id="PF01370"/>
    </source>
</evidence>
<protein>
    <submittedName>
        <fullName evidence="2">NAD-dependent epimerase/dehydratase family protein</fullName>
    </submittedName>
</protein>